<dbReference type="RefSeq" id="WP_007578163.1">
    <property type="nucleotide sequence ID" value="NZ_AGUD01000292.1"/>
</dbReference>
<dbReference type="Proteomes" id="UP000005143">
    <property type="component" value="Unassembled WGS sequence"/>
</dbReference>
<comment type="caution">
    <text evidence="2">The sequence shown here is derived from an EMBL/GenBank/DDBJ whole genome shotgun (WGS) entry which is preliminary data.</text>
</comment>
<protein>
    <recommendedName>
        <fullName evidence="4">Secreted protein</fullName>
    </recommendedName>
</protein>
<keyword evidence="1" id="KW-0732">Signal</keyword>
<reference evidence="2 3" key="1">
    <citation type="journal article" date="2013" name="Biodegradation">
        <title>Quantitative proteomic analysis of ibuprofen-degrading Patulibacter sp. strain I11.</title>
        <authorList>
            <person name="Almeida B."/>
            <person name="Kjeldal H."/>
            <person name="Lolas I."/>
            <person name="Knudsen A.D."/>
            <person name="Carvalho G."/>
            <person name="Nielsen K.L."/>
            <person name="Barreto Crespo M.T."/>
            <person name="Stensballe A."/>
            <person name="Nielsen J.L."/>
        </authorList>
    </citation>
    <scope>NUCLEOTIDE SEQUENCE [LARGE SCALE GENOMIC DNA]</scope>
    <source>
        <strain evidence="2 3">I11</strain>
    </source>
</reference>
<feature type="signal peptide" evidence="1">
    <location>
        <begin position="1"/>
        <end position="22"/>
    </location>
</feature>
<dbReference type="AlphaFoldDB" id="H0EA56"/>
<keyword evidence="3" id="KW-1185">Reference proteome</keyword>
<feature type="chain" id="PRO_5003532250" description="Secreted protein" evidence="1">
    <location>
        <begin position="23"/>
        <end position="242"/>
    </location>
</feature>
<name>H0EA56_9ACTN</name>
<evidence type="ECO:0008006" key="4">
    <source>
        <dbReference type="Google" id="ProtNLM"/>
    </source>
</evidence>
<evidence type="ECO:0000256" key="1">
    <source>
        <dbReference type="SAM" id="SignalP"/>
    </source>
</evidence>
<accession>H0EA56</accession>
<sequence>MRSLLLLASLVGAAAVAQPAAAATFANRPVTFKVSGSQKTTWKAVPVADPGCQNKLGGERGSGTETISFSHARALKGTIVGSGSSWGLWVRDKRGRQTSTLPISGTIDRQGGGVTVVCGEDRPDTSGGCVGRRTFDAQASVQFLTGRRTTFSDDTVLGTSQLYPDCRWVWDGMTVRTGNVLLNVGTGRFDPKRLASSKSSLTLVGRDEARCEDEPDPTPGVTCTTVTDWRVTLYPAGKKRRR</sequence>
<organism evidence="2 3">
    <name type="scientific">Patulibacter medicamentivorans</name>
    <dbReference type="NCBI Taxonomy" id="1097667"/>
    <lineage>
        <taxon>Bacteria</taxon>
        <taxon>Bacillati</taxon>
        <taxon>Actinomycetota</taxon>
        <taxon>Thermoleophilia</taxon>
        <taxon>Solirubrobacterales</taxon>
        <taxon>Patulibacteraceae</taxon>
        <taxon>Patulibacter</taxon>
    </lineage>
</organism>
<evidence type="ECO:0000313" key="3">
    <source>
        <dbReference type="Proteomes" id="UP000005143"/>
    </source>
</evidence>
<dbReference type="EMBL" id="AGUD01000292">
    <property type="protein sequence ID" value="EHN09396.1"/>
    <property type="molecule type" value="Genomic_DNA"/>
</dbReference>
<gene>
    <name evidence="2" type="ORF">PAI11_37300</name>
</gene>
<evidence type="ECO:0000313" key="2">
    <source>
        <dbReference type="EMBL" id="EHN09396.1"/>
    </source>
</evidence>
<proteinExistence type="predicted"/>